<evidence type="ECO:0000313" key="2">
    <source>
        <dbReference type="Proteomes" id="UP000095453"/>
    </source>
</evidence>
<sequence length="51" mass="6090">MTRLKAHDDSAWRNNSFKFEEVNALNLEKTKLYYNQIRSGDLCDCCRNYIT</sequence>
<name>A0A173V5H0_9FIRM</name>
<protein>
    <submittedName>
        <fullName evidence="1">Uncharacterized protein</fullName>
    </submittedName>
</protein>
<accession>A0A173V5H0</accession>
<evidence type="ECO:0000313" key="1">
    <source>
        <dbReference type="EMBL" id="CUN22481.1"/>
    </source>
</evidence>
<proteinExistence type="predicted"/>
<gene>
    <name evidence="1" type="ORF">ERS852444_02571</name>
</gene>
<dbReference type="EMBL" id="CYXX01000022">
    <property type="protein sequence ID" value="CUN22481.1"/>
    <property type="molecule type" value="Genomic_DNA"/>
</dbReference>
<reference evidence="1 2" key="1">
    <citation type="submission" date="2015-09" db="EMBL/GenBank/DDBJ databases">
        <authorList>
            <consortium name="Pathogen Informatics"/>
        </authorList>
    </citation>
    <scope>NUCLEOTIDE SEQUENCE [LARGE SCALE GENOMIC DNA]</scope>
    <source>
        <strain evidence="1 2">2789STDY5608887</strain>
    </source>
</reference>
<dbReference type="AlphaFoldDB" id="A0A173V5H0"/>
<dbReference type="Proteomes" id="UP000095453">
    <property type="component" value="Unassembled WGS sequence"/>
</dbReference>
<organism evidence="1 2">
    <name type="scientific">Roseburia inulinivorans</name>
    <dbReference type="NCBI Taxonomy" id="360807"/>
    <lineage>
        <taxon>Bacteria</taxon>
        <taxon>Bacillati</taxon>
        <taxon>Bacillota</taxon>
        <taxon>Clostridia</taxon>
        <taxon>Lachnospirales</taxon>
        <taxon>Lachnospiraceae</taxon>
        <taxon>Roseburia</taxon>
    </lineage>
</organism>